<proteinExistence type="predicted"/>
<comment type="caution">
    <text evidence="2">The sequence shown here is derived from an EMBL/GenBank/DDBJ whole genome shotgun (WGS) entry which is preliminary data.</text>
</comment>
<sequence>MKKNTYLELILLLLIALFLTACTQSSPEVNQHTLTSSSQSPHQESSADRFPDLQPLPDSLSKTLIKSGNPNKTIEIYEDFSLTINHIKVTQEEMPSTYQENDPYLLSFFKDSHFYYLELTITAVNNREESVDYPGFEYVVTDQRQQIQIFYESGMVKWPSTFQPGTSTTIKDYKLRLLPNNLEQLTDFVFWTPEILTDNPDDYLESLSLEITI</sequence>
<keyword evidence="3" id="KW-1185">Reference proteome</keyword>
<dbReference type="AlphaFoldDB" id="A0A429ZNZ3"/>
<dbReference type="OrthoDB" id="2297085at2"/>
<accession>A0A429ZNZ3</accession>
<organism evidence="2 3">
    <name type="scientific">Vagococcus salmoninarum</name>
    <dbReference type="NCBI Taxonomy" id="2739"/>
    <lineage>
        <taxon>Bacteria</taxon>
        <taxon>Bacillati</taxon>
        <taxon>Bacillota</taxon>
        <taxon>Bacilli</taxon>
        <taxon>Lactobacillales</taxon>
        <taxon>Enterococcaceae</taxon>
        <taxon>Vagococcus</taxon>
    </lineage>
</organism>
<evidence type="ECO:0000313" key="3">
    <source>
        <dbReference type="Proteomes" id="UP000287239"/>
    </source>
</evidence>
<dbReference type="Proteomes" id="UP000287239">
    <property type="component" value="Unassembled WGS sequence"/>
</dbReference>
<evidence type="ECO:0000256" key="1">
    <source>
        <dbReference type="SAM" id="MobiDB-lite"/>
    </source>
</evidence>
<name>A0A429ZNZ3_9ENTE</name>
<dbReference type="RefSeq" id="WP_126779752.1">
    <property type="nucleotide sequence ID" value="NZ_NGJU01000010.1"/>
</dbReference>
<dbReference type="EMBL" id="NGJU01000010">
    <property type="protein sequence ID" value="RST95430.1"/>
    <property type="molecule type" value="Genomic_DNA"/>
</dbReference>
<feature type="region of interest" description="Disordered" evidence="1">
    <location>
        <begin position="30"/>
        <end position="52"/>
    </location>
</feature>
<protein>
    <submittedName>
        <fullName evidence="2">Uncharacterized protein</fullName>
    </submittedName>
</protein>
<dbReference type="GeneID" id="98568245"/>
<dbReference type="PROSITE" id="PS51257">
    <property type="entry name" value="PROKAR_LIPOPROTEIN"/>
    <property type="match status" value="1"/>
</dbReference>
<evidence type="ECO:0000313" key="2">
    <source>
        <dbReference type="EMBL" id="RST95430.1"/>
    </source>
</evidence>
<gene>
    <name evidence="2" type="ORF">CBF35_07680</name>
</gene>
<reference evidence="2 3" key="1">
    <citation type="submission" date="2017-05" db="EMBL/GenBank/DDBJ databases">
        <title>Vagococcus spp. assemblies.</title>
        <authorList>
            <person name="Gulvik C.A."/>
        </authorList>
    </citation>
    <scope>NUCLEOTIDE SEQUENCE [LARGE SCALE GENOMIC DNA]</scope>
    <source>
        <strain evidence="2 3">NCFB 2777</strain>
    </source>
</reference>